<evidence type="ECO:0000313" key="10">
    <source>
        <dbReference type="EMBL" id="GAA0342103.1"/>
    </source>
</evidence>
<keyword evidence="5 6" id="KW-0560">Oxidoreductase</keyword>
<dbReference type="Pfam" id="PF02770">
    <property type="entry name" value="Acyl-CoA_dh_M"/>
    <property type="match status" value="1"/>
</dbReference>
<dbReference type="Gene3D" id="2.40.110.10">
    <property type="entry name" value="Butyryl-CoA Dehydrogenase, subunit A, domain 2"/>
    <property type="match status" value="1"/>
</dbReference>
<sequence>MKNLFIRNEKEEYWVQKAQELASEFKKTASIHDIEGSFPFDHFSMLKDAGVTALTVQNEFGGQGLPLYSFLLVQEEIARGDGATALCLGWHNGTFIQLNETEKWTPVMLEKISREAVDYGILINSAATEPKTGSPARGGKPETEAKRVKGTWLISGKKTFTSLAPALDYFIVTAWIEEKQGIGEFLIPKEADGLRIEETWNTLGMRSTRSDDLILEQVRVPSEYLVSMKGEAKKKLPQAWLLHIPACYLGIASAARDFAVEFAKEYQPNSLPHPISDIPEIRRKVALMDVELMKSRHFMYHVASLWENSEKRIELGPTLMAVKTEVTNAAVNVVDLAMRIVGGHSLSKGNPLERYYRDVRAGLHNPPSDDITYKVLGDMGFKEEA</sequence>
<evidence type="ECO:0000256" key="6">
    <source>
        <dbReference type="RuleBase" id="RU362125"/>
    </source>
</evidence>
<keyword evidence="4 6" id="KW-0274">FAD</keyword>
<dbReference type="InterPro" id="IPR009100">
    <property type="entry name" value="AcylCoA_DH/oxidase_NM_dom_sf"/>
</dbReference>
<name>A0ABN0WN99_9BACI</name>
<evidence type="ECO:0000256" key="5">
    <source>
        <dbReference type="ARBA" id="ARBA00023002"/>
    </source>
</evidence>
<dbReference type="Proteomes" id="UP001500782">
    <property type="component" value="Unassembled WGS sequence"/>
</dbReference>
<evidence type="ECO:0000259" key="9">
    <source>
        <dbReference type="Pfam" id="PF02771"/>
    </source>
</evidence>
<dbReference type="InterPro" id="IPR046373">
    <property type="entry name" value="Acyl-CoA_Oxase/DH_mid-dom_sf"/>
</dbReference>
<dbReference type="PANTHER" id="PTHR43884:SF25">
    <property type="entry name" value="ACYL-COA DEHYDROGENASE YDBM-RELATED"/>
    <property type="match status" value="1"/>
</dbReference>
<dbReference type="Pfam" id="PF00441">
    <property type="entry name" value="Acyl-CoA_dh_1"/>
    <property type="match status" value="1"/>
</dbReference>
<dbReference type="EMBL" id="BAAADJ010000060">
    <property type="protein sequence ID" value="GAA0342103.1"/>
    <property type="molecule type" value="Genomic_DNA"/>
</dbReference>
<dbReference type="PANTHER" id="PTHR43884">
    <property type="entry name" value="ACYL-COA DEHYDROGENASE"/>
    <property type="match status" value="1"/>
</dbReference>
<evidence type="ECO:0000259" key="7">
    <source>
        <dbReference type="Pfam" id="PF00441"/>
    </source>
</evidence>
<dbReference type="Pfam" id="PF02771">
    <property type="entry name" value="Acyl-CoA_dh_N"/>
    <property type="match status" value="1"/>
</dbReference>
<evidence type="ECO:0000256" key="1">
    <source>
        <dbReference type="ARBA" id="ARBA00001974"/>
    </source>
</evidence>
<reference evidence="10 11" key="1">
    <citation type="journal article" date="2019" name="Int. J. Syst. Evol. Microbiol.">
        <title>The Global Catalogue of Microorganisms (GCM) 10K type strain sequencing project: providing services to taxonomists for standard genome sequencing and annotation.</title>
        <authorList>
            <consortium name="The Broad Institute Genomics Platform"/>
            <consortium name="The Broad Institute Genome Sequencing Center for Infectious Disease"/>
            <person name="Wu L."/>
            <person name="Ma J."/>
        </authorList>
    </citation>
    <scope>NUCLEOTIDE SEQUENCE [LARGE SCALE GENOMIC DNA]</scope>
    <source>
        <strain evidence="10 11">JCM 9731</strain>
    </source>
</reference>
<evidence type="ECO:0000256" key="3">
    <source>
        <dbReference type="ARBA" id="ARBA00022630"/>
    </source>
</evidence>
<keyword evidence="11" id="KW-1185">Reference proteome</keyword>
<feature type="domain" description="Acyl-CoA dehydrogenase/oxidase N-terminal" evidence="9">
    <location>
        <begin position="10"/>
        <end position="96"/>
    </location>
</feature>
<gene>
    <name evidence="10" type="ORF">GCM10008967_35630</name>
</gene>
<feature type="domain" description="Acyl-CoA dehydrogenase/oxidase C-terminal" evidence="7">
    <location>
        <begin position="245"/>
        <end position="361"/>
    </location>
</feature>
<dbReference type="InterPro" id="IPR037069">
    <property type="entry name" value="AcylCoA_DH/ox_N_sf"/>
</dbReference>
<evidence type="ECO:0000256" key="4">
    <source>
        <dbReference type="ARBA" id="ARBA00022827"/>
    </source>
</evidence>
<accession>A0ABN0WN99</accession>
<evidence type="ECO:0000259" key="8">
    <source>
        <dbReference type="Pfam" id="PF02770"/>
    </source>
</evidence>
<protein>
    <submittedName>
        <fullName evidence="10">Acyl-CoA dehydrogenase family protein</fullName>
    </submittedName>
</protein>
<keyword evidence="3 6" id="KW-0285">Flavoprotein</keyword>
<dbReference type="Gene3D" id="1.10.540.10">
    <property type="entry name" value="Acyl-CoA dehydrogenase/oxidase, N-terminal domain"/>
    <property type="match status" value="1"/>
</dbReference>
<proteinExistence type="inferred from homology"/>
<dbReference type="InterPro" id="IPR006091">
    <property type="entry name" value="Acyl-CoA_Oxase/DH_mid-dom"/>
</dbReference>
<organism evidence="10 11">
    <name type="scientific">Bacillus carboniphilus</name>
    <dbReference type="NCBI Taxonomy" id="86663"/>
    <lineage>
        <taxon>Bacteria</taxon>
        <taxon>Bacillati</taxon>
        <taxon>Bacillota</taxon>
        <taxon>Bacilli</taxon>
        <taxon>Bacillales</taxon>
        <taxon>Bacillaceae</taxon>
        <taxon>Bacillus</taxon>
    </lineage>
</organism>
<comment type="cofactor">
    <cofactor evidence="1 6">
        <name>FAD</name>
        <dbReference type="ChEBI" id="CHEBI:57692"/>
    </cofactor>
</comment>
<evidence type="ECO:0000313" key="11">
    <source>
        <dbReference type="Proteomes" id="UP001500782"/>
    </source>
</evidence>
<dbReference type="CDD" id="cd00567">
    <property type="entry name" value="ACAD"/>
    <property type="match status" value="1"/>
</dbReference>
<comment type="caution">
    <text evidence="10">The sequence shown here is derived from an EMBL/GenBank/DDBJ whole genome shotgun (WGS) entry which is preliminary data.</text>
</comment>
<comment type="similarity">
    <text evidence="2 6">Belongs to the acyl-CoA dehydrogenase family.</text>
</comment>
<dbReference type="InterPro" id="IPR009075">
    <property type="entry name" value="AcylCo_DH/oxidase_C"/>
</dbReference>
<dbReference type="PIRSF" id="PIRSF016578">
    <property type="entry name" value="HsaA"/>
    <property type="match status" value="1"/>
</dbReference>
<dbReference type="RefSeq" id="WP_343802082.1">
    <property type="nucleotide sequence ID" value="NZ_BAAADJ010000060.1"/>
</dbReference>
<dbReference type="SUPFAM" id="SSF47203">
    <property type="entry name" value="Acyl-CoA dehydrogenase C-terminal domain-like"/>
    <property type="match status" value="1"/>
</dbReference>
<dbReference type="Gene3D" id="1.20.140.10">
    <property type="entry name" value="Butyryl-CoA Dehydrogenase, subunit A, domain 3"/>
    <property type="match status" value="1"/>
</dbReference>
<evidence type="ECO:0000256" key="2">
    <source>
        <dbReference type="ARBA" id="ARBA00009347"/>
    </source>
</evidence>
<dbReference type="SUPFAM" id="SSF56645">
    <property type="entry name" value="Acyl-CoA dehydrogenase NM domain-like"/>
    <property type="match status" value="1"/>
</dbReference>
<dbReference type="InterPro" id="IPR036250">
    <property type="entry name" value="AcylCo_DH-like_C"/>
</dbReference>
<feature type="domain" description="Acyl-CoA oxidase/dehydrogenase middle" evidence="8">
    <location>
        <begin position="126"/>
        <end position="218"/>
    </location>
</feature>
<dbReference type="InterPro" id="IPR013786">
    <property type="entry name" value="AcylCoA_DH/ox_N"/>
</dbReference>